<accession>A0A845QKM2</accession>
<evidence type="ECO:0000259" key="1">
    <source>
        <dbReference type="PROSITE" id="PS51910"/>
    </source>
</evidence>
<dbReference type="GO" id="GO:0070492">
    <property type="term" value="F:oligosaccharide binding"/>
    <property type="evidence" value="ECO:0007669"/>
    <property type="project" value="TreeGrafter"/>
</dbReference>
<comment type="caution">
    <text evidence="2">The sequence shown here is derived from an EMBL/GenBank/DDBJ whole genome shotgun (WGS) entry which is preliminary data.</text>
</comment>
<reference evidence="2 3" key="1">
    <citation type="submission" date="2018-08" db="EMBL/GenBank/DDBJ databases">
        <title>Murine metabolic-syndrome-specific gut microbial biobank.</title>
        <authorList>
            <person name="Liu C."/>
        </authorList>
    </citation>
    <scope>NUCLEOTIDE SEQUENCE [LARGE SCALE GENOMIC DNA]</scope>
    <source>
        <strain evidence="2 3">28</strain>
    </source>
</reference>
<keyword evidence="3" id="KW-1185">Reference proteome</keyword>
<evidence type="ECO:0000313" key="3">
    <source>
        <dbReference type="Proteomes" id="UP000446866"/>
    </source>
</evidence>
<dbReference type="AlphaFoldDB" id="A0A845QKM2"/>
<dbReference type="PANTHER" id="PTHR46066:SF2">
    <property type="entry name" value="CHITINASE DOMAIN-CONTAINING PROTEIN 1"/>
    <property type="match status" value="1"/>
</dbReference>
<evidence type="ECO:0000313" key="2">
    <source>
        <dbReference type="EMBL" id="NBH61605.1"/>
    </source>
</evidence>
<protein>
    <recommendedName>
        <fullName evidence="1">GH18 domain-containing protein</fullName>
    </recommendedName>
</protein>
<proteinExistence type="predicted"/>
<dbReference type="InterPro" id="IPR001223">
    <property type="entry name" value="Glyco_hydro18_cat"/>
</dbReference>
<dbReference type="PROSITE" id="PS51910">
    <property type="entry name" value="GH18_2"/>
    <property type="match status" value="1"/>
</dbReference>
<dbReference type="InterPro" id="IPR017853">
    <property type="entry name" value="GH"/>
</dbReference>
<dbReference type="Proteomes" id="UP000446866">
    <property type="component" value="Unassembled WGS sequence"/>
</dbReference>
<dbReference type="SUPFAM" id="SSF51445">
    <property type="entry name" value="(Trans)glycosidases"/>
    <property type="match status" value="1"/>
</dbReference>
<dbReference type="GO" id="GO:0012505">
    <property type="term" value="C:endomembrane system"/>
    <property type="evidence" value="ECO:0007669"/>
    <property type="project" value="TreeGrafter"/>
</dbReference>
<dbReference type="RefSeq" id="WP_160201887.1">
    <property type="nucleotide sequence ID" value="NZ_QXWK01000013.1"/>
</dbReference>
<dbReference type="EMBL" id="QXWK01000013">
    <property type="protein sequence ID" value="NBH61605.1"/>
    <property type="molecule type" value="Genomic_DNA"/>
</dbReference>
<dbReference type="Pfam" id="PF00704">
    <property type="entry name" value="Glyco_hydro_18"/>
    <property type="match status" value="1"/>
</dbReference>
<dbReference type="Gene3D" id="3.20.20.80">
    <property type="entry name" value="Glycosidases"/>
    <property type="match status" value="1"/>
</dbReference>
<name>A0A845QKM2_9FIRM</name>
<sequence>MKIIVVSGYAYPSIEPWVLSSWLPDLTFLGNFSYGITAEGGVVDLNDENLIQAAYTAGVKPMMVLTPLDESGTFNDVTAGILLSNPQARTNLVNNILQTIQRKGLAGIDFDFEFVPVENRQDYVELIRQTKELLGPQGYYVTAALAPKTSDAQQGSIYQGHDYRQIGEIVDYALIMTYEWGYTYYHQ</sequence>
<dbReference type="PANTHER" id="PTHR46066">
    <property type="entry name" value="CHITINASE DOMAIN-CONTAINING PROTEIN 1 FAMILY MEMBER"/>
    <property type="match status" value="1"/>
</dbReference>
<gene>
    <name evidence="2" type="ORF">D0435_08070</name>
</gene>
<dbReference type="GO" id="GO:0005975">
    <property type="term" value="P:carbohydrate metabolic process"/>
    <property type="evidence" value="ECO:0007669"/>
    <property type="project" value="InterPro"/>
</dbReference>
<feature type="domain" description="GH18" evidence="1">
    <location>
        <begin position="4"/>
        <end position="187"/>
    </location>
</feature>
<organism evidence="2 3">
    <name type="scientific">Anaerotruncus colihominis</name>
    <dbReference type="NCBI Taxonomy" id="169435"/>
    <lineage>
        <taxon>Bacteria</taxon>
        <taxon>Bacillati</taxon>
        <taxon>Bacillota</taxon>
        <taxon>Clostridia</taxon>
        <taxon>Eubacteriales</taxon>
        <taxon>Oscillospiraceae</taxon>
        <taxon>Anaerotruncus</taxon>
    </lineage>
</organism>